<organism evidence="2 3">
    <name type="scientific">Penicillium cinerascens</name>
    <dbReference type="NCBI Taxonomy" id="70096"/>
    <lineage>
        <taxon>Eukaryota</taxon>
        <taxon>Fungi</taxon>
        <taxon>Dikarya</taxon>
        <taxon>Ascomycota</taxon>
        <taxon>Pezizomycotina</taxon>
        <taxon>Eurotiomycetes</taxon>
        <taxon>Eurotiomycetidae</taxon>
        <taxon>Eurotiales</taxon>
        <taxon>Aspergillaceae</taxon>
        <taxon>Penicillium</taxon>
    </lineage>
</organism>
<dbReference type="Proteomes" id="UP001150904">
    <property type="component" value="Unassembled WGS sequence"/>
</dbReference>
<sequence length="251" mass="26846">MHIFSPLLLILTMMLAEATVLPGPLQVANTFSHIANELGHISLGNCSLAHACLPLKDTKVALPDPSSHLTLKYITVGRGIQNYSCPSIHASSRNTTTPKAIGAAATLFDASCVASTSMNLLHELPAIAARTPLGSLAFMAEMLSSTTNSSYLIVGEHYFDAAGDPFFNLKLSGHDDWMVAAKIASVSAPTRVYTTKTASKDVAWLSLKRKDGQGIKEVYRVMTFEGGAPSTCAGLNDTVIVDYAAEYWFYG</sequence>
<dbReference type="InterPro" id="IPR021851">
    <property type="entry name" value="DUF3455"/>
</dbReference>
<dbReference type="EMBL" id="JAPQKR010000016">
    <property type="protein sequence ID" value="KAJ5190644.1"/>
    <property type="molecule type" value="Genomic_DNA"/>
</dbReference>
<keyword evidence="1" id="KW-0732">Signal</keyword>
<feature type="chain" id="PRO_5040994413" description="Malate dehydrogenase" evidence="1">
    <location>
        <begin position="19"/>
        <end position="251"/>
    </location>
</feature>
<dbReference type="OrthoDB" id="1859733at2759"/>
<evidence type="ECO:0000256" key="1">
    <source>
        <dbReference type="SAM" id="SignalP"/>
    </source>
</evidence>
<accession>A0A9W9M6L4</accession>
<reference evidence="2" key="1">
    <citation type="submission" date="2022-12" db="EMBL/GenBank/DDBJ databases">
        <authorList>
            <person name="Petersen C."/>
        </authorList>
    </citation>
    <scope>NUCLEOTIDE SEQUENCE</scope>
    <source>
        <strain evidence="2">IBT 15544</strain>
    </source>
</reference>
<feature type="signal peptide" evidence="1">
    <location>
        <begin position="1"/>
        <end position="18"/>
    </location>
</feature>
<comment type="caution">
    <text evidence="2">The sequence shown here is derived from an EMBL/GenBank/DDBJ whole genome shotgun (WGS) entry which is preliminary data.</text>
</comment>
<dbReference type="GeneID" id="83183986"/>
<dbReference type="PANTHER" id="PTHR35567:SF1">
    <property type="entry name" value="CONSERVED FUNGAL PROTEIN (AFU_ORTHOLOGUE AFUA_1G14230)"/>
    <property type="match status" value="1"/>
</dbReference>
<proteinExistence type="predicted"/>
<evidence type="ECO:0008006" key="4">
    <source>
        <dbReference type="Google" id="ProtNLM"/>
    </source>
</evidence>
<name>A0A9W9M6L4_9EURO</name>
<dbReference type="PANTHER" id="PTHR35567">
    <property type="entry name" value="MALATE DEHYDROGENASE (AFU_ORTHOLOGUE AFUA_2G13800)"/>
    <property type="match status" value="1"/>
</dbReference>
<keyword evidence="3" id="KW-1185">Reference proteome</keyword>
<evidence type="ECO:0000313" key="3">
    <source>
        <dbReference type="Proteomes" id="UP001150904"/>
    </source>
</evidence>
<dbReference type="RefSeq" id="XP_058303584.1">
    <property type="nucleotide sequence ID" value="XM_058456685.1"/>
</dbReference>
<dbReference type="Pfam" id="PF11937">
    <property type="entry name" value="DUF3455"/>
    <property type="match status" value="1"/>
</dbReference>
<dbReference type="AlphaFoldDB" id="A0A9W9M6L4"/>
<reference evidence="2" key="2">
    <citation type="journal article" date="2023" name="IMA Fungus">
        <title>Comparative genomic study of the Penicillium genus elucidates a diverse pangenome and 15 lateral gene transfer events.</title>
        <authorList>
            <person name="Petersen C."/>
            <person name="Sorensen T."/>
            <person name="Nielsen M.R."/>
            <person name="Sondergaard T.E."/>
            <person name="Sorensen J.L."/>
            <person name="Fitzpatrick D.A."/>
            <person name="Frisvad J.C."/>
            <person name="Nielsen K.L."/>
        </authorList>
    </citation>
    <scope>NUCLEOTIDE SEQUENCE</scope>
    <source>
        <strain evidence="2">IBT 15544</strain>
    </source>
</reference>
<gene>
    <name evidence="2" type="ORF">N7498_009629</name>
</gene>
<evidence type="ECO:0000313" key="2">
    <source>
        <dbReference type="EMBL" id="KAJ5190644.1"/>
    </source>
</evidence>
<protein>
    <recommendedName>
        <fullName evidence="4">Malate dehydrogenase</fullName>
    </recommendedName>
</protein>